<dbReference type="Proteomes" id="UP001144978">
    <property type="component" value="Unassembled WGS sequence"/>
</dbReference>
<name>A0ACC1PS66_9APHY</name>
<protein>
    <submittedName>
        <fullName evidence="1">Uncharacterized protein</fullName>
    </submittedName>
</protein>
<accession>A0ACC1PS66</accession>
<evidence type="ECO:0000313" key="2">
    <source>
        <dbReference type="Proteomes" id="UP001144978"/>
    </source>
</evidence>
<sequence length="557" mass="58215">MPPGNYKELAQYDFDAEEQQRRNDRSRSSRNLKRVLFHIIALSSLMYLSYVGVRTVARTSLKEVVVIGGNFSYTAGGVQAANVAIYDDSSKTITPLRGNQPNGTVRSLLVKGDSLYVGGEFTVSGIEGSGFAVYDLANQRWDSTGLQPLQASSGATVTVRSITASPANDNAVIVAGSFAQAGSTACRAICSLDTTNKQWSALGNGIQGDVSAVVYTGNKELIAAGSIALADNTHANVASYSLSNSTWAAVGNGGDIPGPVTAVEVNDGNESSIFAAGRSSDGSAPFLYFWNGKTWQSIGQGLQSSTDVSQLVMVPLQNTHDGNNVIESDRVLMVSGSISDSSFGNASSVLFDGQSFTPYIVSTSESGSPGAVSALFHSLASFSFTQRHFLATGVVILISIAIAAGIVFLLALIEILWTLFARRDDKVNTYDGADLDADDDSTHRPSSLLEHINAATRSTIPPSGSGLTSDPLGGAEPSAPLSDVADEPVAGGASRCAVDPGMSSSCTFRHSAPPSERTEESGGVSSWRGRAGRSGVDSRCRLSASILAKFFLQPSQG</sequence>
<keyword evidence="2" id="KW-1185">Reference proteome</keyword>
<organism evidence="1 2">
    <name type="scientific">Trametes sanguinea</name>
    <dbReference type="NCBI Taxonomy" id="158606"/>
    <lineage>
        <taxon>Eukaryota</taxon>
        <taxon>Fungi</taxon>
        <taxon>Dikarya</taxon>
        <taxon>Basidiomycota</taxon>
        <taxon>Agaricomycotina</taxon>
        <taxon>Agaricomycetes</taxon>
        <taxon>Polyporales</taxon>
        <taxon>Polyporaceae</taxon>
        <taxon>Trametes</taxon>
    </lineage>
</organism>
<reference evidence="1" key="1">
    <citation type="submission" date="2022-08" db="EMBL/GenBank/DDBJ databases">
        <title>Genome Sequence of Pycnoporus sanguineus.</title>
        <authorList>
            <person name="Buettner E."/>
        </authorList>
    </citation>
    <scope>NUCLEOTIDE SEQUENCE</scope>
    <source>
        <strain evidence="1">CG-C14</strain>
    </source>
</reference>
<gene>
    <name evidence="1" type="ORF">NUW54_g6493</name>
</gene>
<evidence type="ECO:0000313" key="1">
    <source>
        <dbReference type="EMBL" id="KAJ3001333.1"/>
    </source>
</evidence>
<proteinExistence type="predicted"/>
<comment type="caution">
    <text evidence="1">The sequence shown here is derived from an EMBL/GenBank/DDBJ whole genome shotgun (WGS) entry which is preliminary data.</text>
</comment>
<dbReference type="EMBL" id="JANSHE010001736">
    <property type="protein sequence ID" value="KAJ3001333.1"/>
    <property type="molecule type" value="Genomic_DNA"/>
</dbReference>